<dbReference type="EMBL" id="CAAALY010253154">
    <property type="protein sequence ID" value="VEL36778.1"/>
    <property type="molecule type" value="Genomic_DNA"/>
</dbReference>
<name>A0A3S5FG95_9PLAT</name>
<gene>
    <name evidence="1" type="ORF">PXEA_LOCUS30218</name>
</gene>
<evidence type="ECO:0000313" key="2">
    <source>
        <dbReference type="Proteomes" id="UP000784294"/>
    </source>
</evidence>
<dbReference type="Proteomes" id="UP000784294">
    <property type="component" value="Unassembled WGS sequence"/>
</dbReference>
<dbReference type="AlphaFoldDB" id="A0A3S5FG95"/>
<evidence type="ECO:0000313" key="1">
    <source>
        <dbReference type="EMBL" id="VEL36778.1"/>
    </source>
</evidence>
<proteinExistence type="predicted"/>
<organism evidence="1 2">
    <name type="scientific">Protopolystoma xenopodis</name>
    <dbReference type="NCBI Taxonomy" id="117903"/>
    <lineage>
        <taxon>Eukaryota</taxon>
        <taxon>Metazoa</taxon>
        <taxon>Spiralia</taxon>
        <taxon>Lophotrochozoa</taxon>
        <taxon>Platyhelminthes</taxon>
        <taxon>Monogenea</taxon>
        <taxon>Polyopisthocotylea</taxon>
        <taxon>Polystomatidea</taxon>
        <taxon>Polystomatidae</taxon>
        <taxon>Protopolystoma</taxon>
    </lineage>
</organism>
<accession>A0A3S5FG95</accession>
<keyword evidence="2" id="KW-1185">Reference proteome</keyword>
<reference evidence="1" key="1">
    <citation type="submission" date="2018-11" db="EMBL/GenBank/DDBJ databases">
        <authorList>
            <consortium name="Pathogen Informatics"/>
        </authorList>
    </citation>
    <scope>NUCLEOTIDE SEQUENCE</scope>
</reference>
<comment type="caution">
    <text evidence="1">The sequence shown here is derived from an EMBL/GenBank/DDBJ whole genome shotgun (WGS) entry which is preliminary data.</text>
</comment>
<sequence>MFPWGKFPSKVEPKFRSRLHPYPLPFLAAQRGGNQVGVGSSANVLLRDGPLPLKSPNRNSDIILEYVTFLNEFIRDLNIKAFIGRTLRKTAQLILRGASTLLNLRFQNDRDSFL</sequence>
<protein>
    <submittedName>
        <fullName evidence="1">Uncharacterized protein</fullName>
    </submittedName>
</protein>